<proteinExistence type="predicted"/>
<keyword evidence="1" id="KW-0472">Membrane</keyword>
<reference evidence="2 3" key="1">
    <citation type="submission" date="2018-08" db="EMBL/GenBank/DDBJ databases">
        <title>The complete genome sequence of Streptomyces seoulensis, a pioneer strain for nickel superoxide dismutase discovery.</title>
        <authorList>
            <person name="Shin J."/>
            <person name="Lee J.-S."/>
            <person name="Lee E.-J."/>
            <person name="Youn H.-D."/>
        </authorList>
    </citation>
    <scope>NUCLEOTIDE SEQUENCE [LARGE SCALE GENOMIC DNA]</scope>
    <source>
        <strain evidence="2 3">KCTC 9819</strain>
    </source>
</reference>
<name>A0A4P6U2F6_STRSO</name>
<keyword evidence="1" id="KW-0812">Transmembrane</keyword>
<dbReference type="AlphaFoldDB" id="A0A4P6U2F6"/>
<dbReference type="EMBL" id="CP032229">
    <property type="protein sequence ID" value="QBJ93251.1"/>
    <property type="molecule type" value="Genomic_DNA"/>
</dbReference>
<evidence type="ECO:0000256" key="1">
    <source>
        <dbReference type="SAM" id="Phobius"/>
    </source>
</evidence>
<evidence type="ECO:0000313" key="2">
    <source>
        <dbReference type="EMBL" id="QBJ93251.1"/>
    </source>
</evidence>
<keyword evidence="3" id="KW-1185">Reference proteome</keyword>
<gene>
    <name evidence="2" type="ORF">D0Z67_25170</name>
</gene>
<dbReference type="STRING" id="73044.GCA_000725795_03277"/>
<dbReference type="Proteomes" id="UP000292547">
    <property type="component" value="Chromosome"/>
</dbReference>
<accession>A0A4P6U2F6</accession>
<dbReference type="InterPro" id="IPR021401">
    <property type="entry name" value="DUF3040"/>
</dbReference>
<evidence type="ECO:0000313" key="3">
    <source>
        <dbReference type="Proteomes" id="UP000292547"/>
    </source>
</evidence>
<keyword evidence="1" id="KW-1133">Transmembrane helix</keyword>
<feature type="transmembrane region" description="Helical" evidence="1">
    <location>
        <begin position="79"/>
        <end position="98"/>
    </location>
</feature>
<feature type="transmembrane region" description="Helical" evidence="1">
    <location>
        <begin position="51"/>
        <end position="73"/>
    </location>
</feature>
<organism evidence="2 3">
    <name type="scientific">Streptomyces seoulensis</name>
    <dbReference type="NCBI Taxonomy" id="73044"/>
    <lineage>
        <taxon>Bacteria</taxon>
        <taxon>Bacillati</taxon>
        <taxon>Actinomycetota</taxon>
        <taxon>Actinomycetes</taxon>
        <taxon>Kitasatosporales</taxon>
        <taxon>Streptomycetaceae</taxon>
        <taxon>Streptomyces</taxon>
    </lineage>
</organism>
<protein>
    <submittedName>
        <fullName evidence="2">DUF3040 domain-containing protein</fullName>
    </submittedName>
</protein>
<dbReference type="Pfam" id="PF11239">
    <property type="entry name" value="DUF3040"/>
    <property type="match status" value="1"/>
</dbReference>
<dbReference type="KEGG" id="sseo:D0Z67_25170"/>
<sequence length="112" mass="12452">MLAMKDVRLSPHEKRVLAEMERALGRDPALARRLQEMRAPLAAPARRRSRALTAAVLAFAVVSLTLLAVAVAYAHPMLLWVFAATWLLTLAGLVRLTLRWSRGMRSTPPVLE</sequence>